<feature type="transmembrane region" description="Helical" evidence="1">
    <location>
        <begin position="106"/>
        <end position="125"/>
    </location>
</feature>
<dbReference type="AlphaFoldDB" id="A0A9D4YY71"/>
<dbReference type="EMBL" id="SIDB01000005">
    <property type="protein sequence ID" value="KAI3432428.1"/>
    <property type="molecule type" value="Genomic_DNA"/>
</dbReference>
<evidence type="ECO:0000256" key="1">
    <source>
        <dbReference type="SAM" id="Phobius"/>
    </source>
</evidence>
<keyword evidence="1" id="KW-0812">Transmembrane</keyword>
<feature type="transmembrane region" description="Helical" evidence="1">
    <location>
        <begin position="45"/>
        <end position="66"/>
    </location>
</feature>
<feature type="transmembrane region" description="Helical" evidence="1">
    <location>
        <begin position="179"/>
        <end position="201"/>
    </location>
</feature>
<keyword evidence="1" id="KW-0472">Membrane</keyword>
<reference evidence="2" key="1">
    <citation type="journal article" date="2019" name="Plant J.">
        <title>Chlorella vulgaris genome assembly and annotation reveals the molecular basis for metabolic acclimation to high light conditions.</title>
        <authorList>
            <person name="Cecchin M."/>
            <person name="Marcolungo L."/>
            <person name="Rossato M."/>
            <person name="Girolomoni L."/>
            <person name="Cosentino E."/>
            <person name="Cuine S."/>
            <person name="Li-Beisson Y."/>
            <person name="Delledonne M."/>
            <person name="Ballottari M."/>
        </authorList>
    </citation>
    <scope>NUCLEOTIDE SEQUENCE</scope>
    <source>
        <strain evidence="2">211/11P</strain>
    </source>
</reference>
<dbReference type="Proteomes" id="UP001055712">
    <property type="component" value="Unassembled WGS sequence"/>
</dbReference>
<name>A0A9D4YY71_CHLVU</name>
<keyword evidence="3" id="KW-1185">Reference proteome</keyword>
<keyword evidence="1" id="KW-1133">Transmembrane helix</keyword>
<sequence>MDVMCPPPTQLQTAINSLVWTASLLMVAGILIAKHAFGVWQGILLVTPLGFAVLAYMVAVTAQWMPSVGCAVNHLAKASPSFAVATWAVVMVTSLYTQEGASPEQAAWVAAAGFLSFAAPALHFMEAVPVLRLLSAYRPIVPKALHFTLQHADFMADPAPQSAEQKDACICFVKKGLRWALLALVLLSLLALFRAEGLALLQEF</sequence>
<proteinExistence type="predicted"/>
<feature type="transmembrane region" description="Helical" evidence="1">
    <location>
        <begin position="14"/>
        <end position="33"/>
    </location>
</feature>
<evidence type="ECO:0000313" key="3">
    <source>
        <dbReference type="Proteomes" id="UP001055712"/>
    </source>
</evidence>
<comment type="caution">
    <text evidence="2">The sequence shown here is derived from an EMBL/GenBank/DDBJ whole genome shotgun (WGS) entry which is preliminary data.</text>
</comment>
<gene>
    <name evidence="2" type="ORF">D9Q98_003982</name>
</gene>
<evidence type="ECO:0000313" key="2">
    <source>
        <dbReference type="EMBL" id="KAI3432428.1"/>
    </source>
</evidence>
<accession>A0A9D4YY71</accession>
<protein>
    <submittedName>
        <fullName evidence="2">Uncharacterized protein</fullName>
    </submittedName>
</protein>
<organism evidence="2 3">
    <name type="scientific">Chlorella vulgaris</name>
    <name type="common">Green alga</name>
    <dbReference type="NCBI Taxonomy" id="3077"/>
    <lineage>
        <taxon>Eukaryota</taxon>
        <taxon>Viridiplantae</taxon>
        <taxon>Chlorophyta</taxon>
        <taxon>core chlorophytes</taxon>
        <taxon>Trebouxiophyceae</taxon>
        <taxon>Chlorellales</taxon>
        <taxon>Chlorellaceae</taxon>
        <taxon>Chlorella clade</taxon>
        <taxon>Chlorella</taxon>
    </lineage>
</organism>
<reference evidence="2" key="2">
    <citation type="submission" date="2020-11" db="EMBL/GenBank/DDBJ databases">
        <authorList>
            <person name="Cecchin M."/>
            <person name="Marcolungo L."/>
            <person name="Rossato M."/>
            <person name="Girolomoni L."/>
            <person name="Cosentino E."/>
            <person name="Cuine S."/>
            <person name="Li-Beisson Y."/>
            <person name="Delledonne M."/>
            <person name="Ballottari M."/>
        </authorList>
    </citation>
    <scope>NUCLEOTIDE SEQUENCE</scope>
    <source>
        <strain evidence="2">211/11P</strain>
        <tissue evidence="2">Whole cell</tissue>
    </source>
</reference>